<dbReference type="OMA" id="VSKCVWA"/>
<keyword evidence="2" id="KW-1133">Transmembrane helix</keyword>
<gene>
    <name evidence="3" type="ORF">FF38_07885</name>
</gene>
<keyword evidence="2" id="KW-0472">Membrane</keyword>
<comment type="caution">
    <text evidence="3">The sequence shown here is derived from an EMBL/GenBank/DDBJ whole genome shotgun (WGS) entry which is preliminary data.</text>
</comment>
<organism evidence="3 4">
    <name type="scientific">Lucilia cuprina</name>
    <name type="common">Green bottle fly</name>
    <name type="synonym">Australian sheep blowfly</name>
    <dbReference type="NCBI Taxonomy" id="7375"/>
    <lineage>
        <taxon>Eukaryota</taxon>
        <taxon>Metazoa</taxon>
        <taxon>Ecdysozoa</taxon>
        <taxon>Arthropoda</taxon>
        <taxon>Hexapoda</taxon>
        <taxon>Insecta</taxon>
        <taxon>Pterygota</taxon>
        <taxon>Neoptera</taxon>
        <taxon>Endopterygota</taxon>
        <taxon>Diptera</taxon>
        <taxon>Brachycera</taxon>
        <taxon>Muscomorpha</taxon>
        <taxon>Oestroidea</taxon>
        <taxon>Calliphoridae</taxon>
        <taxon>Luciliinae</taxon>
        <taxon>Lucilia</taxon>
    </lineage>
</organism>
<feature type="region of interest" description="Disordered" evidence="1">
    <location>
        <begin position="104"/>
        <end position="127"/>
    </location>
</feature>
<sequence length="439" mass="50753">MFKQQNWHTVVGYFRPSRKCLSFNGSLLFLLILLVGGIAHQTAARPSHDEDLPPGFNVNEEFRDVDNLEIHRVKVVNGVEHEDHPIIIYKEDLVNEDYVPPKNETKAEKHKRRYKDIAHRRRHSKQNMTDVVIEEKPEKMLFDIIPEKPLIVPEDMEKHRKSHMKLVPLIDDFSVLKDLETEEVSAKEELHKRPKKFHRRVRRSTNGEHIVRKRNPYFRHLPKVSGEVPTQVQYIYVKHAVPGKKHNGLDIPVAGPKPTSNGKVPISFDNRVAADENDRVIFSSGRPTQRPTSRPVESIFRDPRPENFDFSFMNPQRPATTTRTPIFTRRPEVTSRPQQESIFRDPKPENFDFSFMNQGQQTQQQTSVARAPTASPQPASEAGISQCVWAIVNCCSSRNTEIRYSCFEQNGCYGAFWGLNPCADNVRDTFINYVADYYN</sequence>
<proteinExistence type="predicted"/>
<evidence type="ECO:0000256" key="1">
    <source>
        <dbReference type="SAM" id="MobiDB-lite"/>
    </source>
</evidence>
<name>A0A0L0BXZ4_LUCCU</name>
<dbReference type="EMBL" id="JRES01001168">
    <property type="protein sequence ID" value="KNC24885.1"/>
    <property type="molecule type" value="Genomic_DNA"/>
</dbReference>
<keyword evidence="4" id="KW-1185">Reference proteome</keyword>
<protein>
    <submittedName>
        <fullName evidence="3">Uncharacterized protein</fullName>
    </submittedName>
</protein>
<feature type="transmembrane region" description="Helical" evidence="2">
    <location>
        <begin position="21"/>
        <end position="39"/>
    </location>
</feature>
<dbReference type="Proteomes" id="UP000037069">
    <property type="component" value="Unassembled WGS sequence"/>
</dbReference>
<evidence type="ECO:0000313" key="4">
    <source>
        <dbReference type="Proteomes" id="UP000037069"/>
    </source>
</evidence>
<evidence type="ECO:0000256" key="2">
    <source>
        <dbReference type="SAM" id="Phobius"/>
    </source>
</evidence>
<evidence type="ECO:0000313" key="3">
    <source>
        <dbReference type="EMBL" id="KNC24885.1"/>
    </source>
</evidence>
<feature type="region of interest" description="Disordered" evidence="1">
    <location>
        <begin position="282"/>
        <end position="322"/>
    </location>
</feature>
<accession>A0A0L0BXZ4</accession>
<reference evidence="3 4" key="1">
    <citation type="journal article" date="2015" name="Nat. Commun.">
        <title>Lucilia cuprina genome unlocks parasitic fly biology to underpin future interventions.</title>
        <authorList>
            <person name="Anstead C.A."/>
            <person name="Korhonen P.K."/>
            <person name="Young N.D."/>
            <person name="Hall R.S."/>
            <person name="Jex A.R."/>
            <person name="Murali S.C."/>
            <person name="Hughes D.S."/>
            <person name="Lee S.F."/>
            <person name="Perry T."/>
            <person name="Stroehlein A.J."/>
            <person name="Ansell B.R."/>
            <person name="Breugelmans B."/>
            <person name="Hofmann A."/>
            <person name="Qu J."/>
            <person name="Dugan S."/>
            <person name="Lee S.L."/>
            <person name="Chao H."/>
            <person name="Dinh H."/>
            <person name="Han Y."/>
            <person name="Doddapaneni H.V."/>
            <person name="Worley K.C."/>
            <person name="Muzny D.M."/>
            <person name="Ioannidis P."/>
            <person name="Waterhouse R.M."/>
            <person name="Zdobnov E.M."/>
            <person name="James P.J."/>
            <person name="Bagnall N.H."/>
            <person name="Kotze A.C."/>
            <person name="Gibbs R.A."/>
            <person name="Richards S."/>
            <person name="Batterham P."/>
            <person name="Gasser R.B."/>
        </authorList>
    </citation>
    <scope>NUCLEOTIDE SEQUENCE [LARGE SCALE GENOMIC DNA]</scope>
    <source>
        <strain evidence="3 4">LS</strain>
        <tissue evidence="3">Full body</tissue>
    </source>
</reference>
<dbReference type="AlphaFoldDB" id="A0A0L0BXZ4"/>
<dbReference type="STRING" id="7375.A0A0L0BXZ4"/>
<keyword evidence="2" id="KW-0812">Transmembrane</keyword>
<feature type="compositionally biased region" description="Basic residues" evidence="1">
    <location>
        <begin position="108"/>
        <end position="125"/>
    </location>
</feature>